<dbReference type="InterPro" id="IPR052698">
    <property type="entry name" value="MoCofactor_Util/Proc"/>
</dbReference>
<feature type="domain" description="XdhC- CoxI" evidence="1">
    <location>
        <begin position="12"/>
        <end position="78"/>
    </location>
</feature>
<keyword evidence="3" id="KW-1185">Reference proteome</keyword>
<dbReference type="Proteomes" id="UP000019491">
    <property type="component" value="Unassembled WGS sequence"/>
</dbReference>
<dbReference type="InterPro" id="IPR003777">
    <property type="entry name" value="XdhC_CoxI"/>
</dbReference>
<dbReference type="AlphaFoldDB" id="X0PNN2"/>
<evidence type="ECO:0000259" key="1">
    <source>
        <dbReference type="Pfam" id="PF02625"/>
    </source>
</evidence>
<protein>
    <recommendedName>
        <fullName evidence="1">XdhC- CoxI domain-containing protein</fullName>
    </recommendedName>
</protein>
<dbReference type="Pfam" id="PF02625">
    <property type="entry name" value="XdhC_CoxI"/>
    <property type="match status" value="1"/>
</dbReference>
<comment type="caution">
    <text evidence="2">The sequence shown here is derived from an EMBL/GenBank/DDBJ whole genome shotgun (WGS) entry which is preliminary data.</text>
</comment>
<dbReference type="EMBL" id="BAWF01000012">
    <property type="protein sequence ID" value="GAF44274.1"/>
    <property type="molecule type" value="Genomic_DNA"/>
</dbReference>
<proteinExistence type="predicted"/>
<accession>X0PNN2</accession>
<gene>
    <name evidence="2" type="ORF">RW1_012_00930</name>
</gene>
<organism evidence="2 3">
    <name type="scientific">Rhodococcus wratislaviensis NBRC 100605</name>
    <dbReference type="NCBI Taxonomy" id="1219028"/>
    <lineage>
        <taxon>Bacteria</taxon>
        <taxon>Bacillati</taxon>
        <taxon>Actinomycetota</taxon>
        <taxon>Actinomycetes</taxon>
        <taxon>Mycobacteriales</taxon>
        <taxon>Nocardiaceae</taxon>
        <taxon>Rhodococcus</taxon>
    </lineage>
</organism>
<dbReference type="PANTHER" id="PTHR30388:SF4">
    <property type="entry name" value="MOLYBDENUM COFACTOR INSERTION CHAPERONE PAOD"/>
    <property type="match status" value="1"/>
</dbReference>
<reference evidence="2 3" key="1">
    <citation type="submission" date="2014-02" db="EMBL/GenBank/DDBJ databases">
        <title>Whole genome shotgun sequence of Rhodococcus wratislaviensis NBRC 100605.</title>
        <authorList>
            <person name="Hosoyama A."/>
            <person name="Tsuchikane K."/>
            <person name="Yoshida I."/>
            <person name="Ohji S."/>
            <person name="Ichikawa N."/>
            <person name="Yamazoe A."/>
            <person name="Fujita N."/>
        </authorList>
    </citation>
    <scope>NUCLEOTIDE SEQUENCE [LARGE SCALE GENOMIC DNA]</scope>
    <source>
        <strain evidence="2 3">NBRC 100605</strain>
    </source>
</reference>
<evidence type="ECO:0000313" key="2">
    <source>
        <dbReference type="EMBL" id="GAF44274.1"/>
    </source>
</evidence>
<name>X0PNN2_RHOWR</name>
<evidence type="ECO:0000313" key="3">
    <source>
        <dbReference type="Proteomes" id="UP000019491"/>
    </source>
</evidence>
<sequence length="108" mass="11223">MREVLADVMAVWRAGGTAGVATVVRTLRSAPRLPGATMTVAPDGVVAGSVSGGCVEAAVYELAREVADTQRPTLRRYGVGSDDAFDIGLTCGGELDIFVEAVSQRTPR</sequence>
<dbReference type="PANTHER" id="PTHR30388">
    <property type="entry name" value="ALDEHYDE OXIDOREDUCTASE MOLYBDENUM COFACTOR ASSEMBLY PROTEIN"/>
    <property type="match status" value="1"/>
</dbReference>